<dbReference type="EMBL" id="BAAADD010000012">
    <property type="protein sequence ID" value="GAA0585949.1"/>
    <property type="molecule type" value="Genomic_DNA"/>
</dbReference>
<keyword evidence="7" id="KW-1185">Reference proteome</keyword>
<proteinExistence type="inferred from homology"/>
<evidence type="ECO:0000256" key="5">
    <source>
        <dbReference type="RuleBase" id="RU363041"/>
    </source>
</evidence>
<evidence type="ECO:0000256" key="2">
    <source>
        <dbReference type="ARBA" id="ARBA00022692"/>
    </source>
</evidence>
<feature type="transmembrane region" description="Helical" evidence="5">
    <location>
        <begin position="250"/>
        <end position="270"/>
    </location>
</feature>
<feature type="transmembrane region" description="Helical" evidence="5">
    <location>
        <begin position="218"/>
        <end position="238"/>
    </location>
</feature>
<keyword evidence="5" id="KW-1003">Cell membrane</keyword>
<feature type="transmembrane region" description="Helical" evidence="5">
    <location>
        <begin position="90"/>
        <end position="108"/>
    </location>
</feature>
<feature type="transmembrane region" description="Helical" evidence="5">
    <location>
        <begin position="58"/>
        <end position="78"/>
    </location>
</feature>
<keyword evidence="3 5" id="KW-1133">Transmembrane helix</keyword>
<comment type="caution">
    <text evidence="6">The sequence shown here is derived from an EMBL/GenBank/DDBJ whole genome shotgun (WGS) entry which is preliminary data.</text>
</comment>
<feature type="transmembrane region" description="Helical" evidence="5">
    <location>
        <begin position="145"/>
        <end position="173"/>
    </location>
</feature>
<comment type="subcellular location">
    <subcellularLocation>
        <location evidence="5">Cell membrane</location>
        <topology evidence="5">Multi-pass membrane protein</topology>
    </subcellularLocation>
    <subcellularLocation>
        <location evidence="1">Membrane</location>
        <topology evidence="1">Multi-pass membrane protein</topology>
    </subcellularLocation>
</comment>
<dbReference type="InterPro" id="IPR002781">
    <property type="entry name" value="TM_pro_TauE-like"/>
</dbReference>
<feature type="transmembrane region" description="Helical" evidence="5">
    <location>
        <begin position="185"/>
        <end position="206"/>
    </location>
</feature>
<reference evidence="7" key="1">
    <citation type="journal article" date="2019" name="Int. J. Syst. Evol. Microbiol.">
        <title>The Global Catalogue of Microorganisms (GCM) 10K type strain sequencing project: providing services to taxonomists for standard genome sequencing and annotation.</title>
        <authorList>
            <consortium name="The Broad Institute Genomics Platform"/>
            <consortium name="The Broad Institute Genome Sequencing Center for Infectious Disease"/>
            <person name="Wu L."/>
            <person name="Ma J."/>
        </authorList>
    </citation>
    <scope>NUCLEOTIDE SEQUENCE [LARGE SCALE GENOMIC DNA]</scope>
    <source>
        <strain evidence="7">JCM 15089</strain>
    </source>
</reference>
<dbReference type="PANTHER" id="PTHR43483">
    <property type="entry name" value="MEMBRANE TRANSPORTER PROTEIN HI_0806-RELATED"/>
    <property type="match status" value="1"/>
</dbReference>
<dbReference type="RefSeq" id="WP_166937311.1">
    <property type="nucleotide sequence ID" value="NZ_BAAADD010000012.1"/>
</dbReference>
<dbReference type="Pfam" id="PF01925">
    <property type="entry name" value="TauE"/>
    <property type="match status" value="1"/>
</dbReference>
<dbReference type="Proteomes" id="UP001499951">
    <property type="component" value="Unassembled WGS sequence"/>
</dbReference>
<evidence type="ECO:0000256" key="1">
    <source>
        <dbReference type="ARBA" id="ARBA00004141"/>
    </source>
</evidence>
<evidence type="ECO:0000313" key="7">
    <source>
        <dbReference type="Proteomes" id="UP001499951"/>
    </source>
</evidence>
<feature type="transmembrane region" description="Helical" evidence="5">
    <location>
        <begin position="20"/>
        <end position="46"/>
    </location>
</feature>
<organism evidence="6 7">
    <name type="scientific">Rhizomicrobium electricum</name>
    <dbReference type="NCBI Taxonomy" id="480070"/>
    <lineage>
        <taxon>Bacteria</taxon>
        <taxon>Pseudomonadati</taxon>
        <taxon>Pseudomonadota</taxon>
        <taxon>Alphaproteobacteria</taxon>
        <taxon>Micropepsales</taxon>
        <taxon>Micropepsaceae</taxon>
        <taxon>Rhizomicrobium</taxon>
    </lineage>
</organism>
<evidence type="ECO:0000256" key="3">
    <source>
        <dbReference type="ARBA" id="ARBA00022989"/>
    </source>
</evidence>
<accession>A0ABP3QCC0</accession>
<evidence type="ECO:0000256" key="4">
    <source>
        <dbReference type="ARBA" id="ARBA00023136"/>
    </source>
</evidence>
<keyword evidence="4 5" id="KW-0472">Membrane</keyword>
<sequence length="271" mass="27210">MEFFSGGNDLGTLGLGLLMAGAAAGLFSGVLGRGAGLILVSALFLVARSAGLTPERAIPLAIGTSFLSLLPLTLSTLAAQKFERAGTRGLLGTMVAGVAAAAAILAAAGPGAWQIAVFAGAALLAVVLTFVRWDERTGPGPRGVAGGATAFVCGLLPALTGLSGAALTTPALMQWGMARKQAAGLAAEIAVVITATGAVVALASGWNVHGLPQYSYGYINLLAFGVVAPVAFGTNLIAAHYADMLEARKLRVLFAAFVVFSVVRMVWSVAG</sequence>
<keyword evidence="2 5" id="KW-0812">Transmembrane</keyword>
<evidence type="ECO:0000313" key="6">
    <source>
        <dbReference type="EMBL" id="GAA0585949.1"/>
    </source>
</evidence>
<protein>
    <recommendedName>
        <fullName evidence="5">Probable membrane transporter protein</fullName>
    </recommendedName>
</protein>
<dbReference type="PANTHER" id="PTHR43483:SF3">
    <property type="entry name" value="MEMBRANE TRANSPORTER PROTEIN HI_0806-RELATED"/>
    <property type="match status" value="1"/>
</dbReference>
<feature type="transmembrane region" description="Helical" evidence="5">
    <location>
        <begin position="115"/>
        <end position="133"/>
    </location>
</feature>
<gene>
    <name evidence="6" type="ORF">GCM10008942_38690</name>
</gene>
<comment type="similarity">
    <text evidence="5">Belongs to the 4-toluene sulfonate uptake permease (TSUP) (TC 2.A.102) family.</text>
</comment>
<name>A0ABP3QCC0_9PROT</name>